<dbReference type="GO" id="GO:0015038">
    <property type="term" value="F:glutathione disulfide oxidoreductase activity"/>
    <property type="evidence" value="ECO:0007669"/>
    <property type="project" value="TreeGrafter"/>
</dbReference>
<evidence type="ECO:0000313" key="2">
    <source>
        <dbReference type="EMBL" id="ETW80974.1"/>
    </source>
</evidence>
<feature type="transmembrane region" description="Helical" evidence="1">
    <location>
        <begin position="45"/>
        <end position="66"/>
    </location>
</feature>
<accession>W4K5E9</accession>
<dbReference type="OrthoDB" id="423313at2759"/>
<dbReference type="GeneID" id="20666508"/>
<dbReference type="GO" id="GO:0000324">
    <property type="term" value="C:fungal-type vacuole"/>
    <property type="evidence" value="ECO:0007669"/>
    <property type="project" value="TreeGrafter"/>
</dbReference>
<name>W4K5E9_HETIT</name>
<dbReference type="PANTHER" id="PTHR45694">
    <property type="entry name" value="GLUTAREDOXIN 2"/>
    <property type="match status" value="1"/>
</dbReference>
<dbReference type="InterPro" id="IPR036249">
    <property type="entry name" value="Thioredoxin-like_sf"/>
</dbReference>
<dbReference type="InParanoid" id="W4K5E9"/>
<dbReference type="Gene3D" id="3.40.30.10">
    <property type="entry name" value="Glutaredoxin"/>
    <property type="match status" value="1"/>
</dbReference>
<dbReference type="RefSeq" id="XP_009547660.1">
    <property type="nucleotide sequence ID" value="XM_009549365.1"/>
</dbReference>
<dbReference type="Proteomes" id="UP000030671">
    <property type="component" value="Unassembled WGS sequence"/>
</dbReference>
<dbReference type="HOGENOM" id="CLU_064337_0_0_1"/>
<sequence>MSPSSSLPLPVIYSSDPSPRFSPSPSFASLVDIIHPRKSRQRTTFLALFALIILSLYIFLVAQPSLIAPIALKQSDENNAPWRHVANSYVMKHRKAAAQVVSQRPQVSLDTPQELAAVTSFMAALPQNVIPITVDPSLPIDPQLVLDFDTRSPRAPAEVAEVVNDVWTRNPVVLFSKLHSPVSREIKHLIYDMKLRPSPTVFEVDQRAHALCPREADADVVVPLLYRLTSSSALPILLVGGKPVGSIEDIRALSENGELRRMVAESGAVIDGAQKKKKGRR</sequence>
<evidence type="ECO:0000256" key="1">
    <source>
        <dbReference type="SAM" id="Phobius"/>
    </source>
</evidence>
<protein>
    <submittedName>
        <fullName evidence="2">Glutaredoxin-like protein</fullName>
    </submittedName>
</protein>
<dbReference type="STRING" id="747525.W4K5E9"/>
<dbReference type="eggNOG" id="ENOG502SNG9">
    <property type="taxonomic scope" value="Eukaryota"/>
</dbReference>
<dbReference type="AlphaFoldDB" id="W4K5E9"/>
<dbReference type="KEGG" id="hir:HETIRDRAFT_116059"/>
<organism evidence="2 3">
    <name type="scientific">Heterobasidion irregulare (strain TC 32-1)</name>
    <dbReference type="NCBI Taxonomy" id="747525"/>
    <lineage>
        <taxon>Eukaryota</taxon>
        <taxon>Fungi</taxon>
        <taxon>Dikarya</taxon>
        <taxon>Basidiomycota</taxon>
        <taxon>Agaricomycotina</taxon>
        <taxon>Agaricomycetes</taxon>
        <taxon>Russulales</taxon>
        <taxon>Bondarzewiaceae</taxon>
        <taxon>Heterobasidion</taxon>
        <taxon>Heterobasidion annosum species complex</taxon>
    </lineage>
</organism>
<keyword evidence="1" id="KW-0472">Membrane</keyword>
<dbReference type="GO" id="GO:0005796">
    <property type="term" value="C:Golgi lumen"/>
    <property type="evidence" value="ECO:0007669"/>
    <property type="project" value="TreeGrafter"/>
</dbReference>
<dbReference type="PANTHER" id="PTHR45694:SF5">
    <property type="entry name" value="GLUTAREDOXIN 2"/>
    <property type="match status" value="1"/>
</dbReference>
<dbReference type="EMBL" id="KI925459">
    <property type="protein sequence ID" value="ETW80974.1"/>
    <property type="molecule type" value="Genomic_DNA"/>
</dbReference>
<dbReference type="GO" id="GO:0005801">
    <property type="term" value="C:cis-Golgi network"/>
    <property type="evidence" value="ECO:0007669"/>
    <property type="project" value="TreeGrafter"/>
</dbReference>
<keyword evidence="1" id="KW-0812">Transmembrane</keyword>
<gene>
    <name evidence="2" type="ORF">HETIRDRAFT_116059</name>
</gene>
<proteinExistence type="predicted"/>
<dbReference type="SUPFAM" id="SSF52833">
    <property type="entry name" value="Thioredoxin-like"/>
    <property type="match status" value="1"/>
</dbReference>
<keyword evidence="1" id="KW-1133">Transmembrane helix</keyword>
<dbReference type="PROSITE" id="PS51354">
    <property type="entry name" value="GLUTAREDOXIN_2"/>
    <property type="match status" value="1"/>
</dbReference>
<keyword evidence="3" id="KW-1185">Reference proteome</keyword>
<dbReference type="GO" id="GO:0034599">
    <property type="term" value="P:cellular response to oxidative stress"/>
    <property type="evidence" value="ECO:0007669"/>
    <property type="project" value="TreeGrafter"/>
</dbReference>
<reference evidence="2 3" key="1">
    <citation type="journal article" date="2012" name="New Phytol.">
        <title>Insight into trade-off between wood decay and parasitism from the genome of a fungal forest pathogen.</title>
        <authorList>
            <person name="Olson A."/>
            <person name="Aerts A."/>
            <person name="Asiegbu F."/>
            <person name="Belbahri L."/>
            <person name="Bouzid O."/>
            <person name="Broberg A."/>
            <person name="Canback B."/>
            <person name="Coutinho P.M."/>
            <person name="Cullen D."/>
            <person name="Dalman K."/>
            <person name="Deflorio G."/>
            <person name="van Diepen L.T."/>
            <person name="Dunand C."/>
            <person name="Duplessis S."/>
            <person name="Durling M."/>
            <person name="Gonthier P."/>
            <person name="Grimwood J."/>
            <person name="Fossdal C.G."/>
            <person name="Hansson D."/>
            <person name="Henrissat B."/>
            <person name="Hietala A."/>
            <person name="Himmelstrand K."/>
            <person name="Hoffmeister D."/>
            <person name="Hogberg N."/>
            <person name="James T.Y."/>
            <person name="Karlsson M."/>
            <person name="Kohler A."/>
            <person name="Kues U."/>
            <person name="Lee Y.H."/>
            <person name="Lin Y.C."/>
            <person name="Lind M."/>
            <person name="Lindquist E."/>
            <person name="Lombard V."/>
            <person name="Lucas S."/>
            <person name="Lunden K."/>
            <person name="Morin E."/>
            <person name="Murat C."/>
            <person name="Park J."/>
            <person name="Raffaello T."/>
            <person name="Rouze P."/>
            <person name="Salamov A."/>
            <person name="Schmutz J."/>
            <person name="Solheim H."/>
            <person name="Stahlberg J."/>
            <person name="Velez H."/>
            <person name="de Vries R.P."/>
            <person name="Wiebenga A."/>
            <person name="Woodward S."/>
            <person name="Yakovlev I."/>
            <person name="Garbelotto M."/>
            <person name="Martin F."/>
            <person name="Grigoriev I.V."/>
            <person name="Stenlid J."/>
        </authorList>
    </citation>
    <scope>NUCLEOTIDE SEQUENCE [LARGE SCALE GENOMIC DNA]</scope>
    <source>
        <strain evidence="2 3">TC 32-1</strain>
    </source>
</reference>
<evidence type="ECO:0000313" key="3">
    <source>
        <dbReference type="Proteomes" id="UP000030671"/>
    </source>
</evidence>